<keyword evidence="2" id="KW-1185">Reference proteome</keyword>
<proteinExistence type="predicted"/>
<evidence type="ECO:0000313" key="2">
    <source>
        <dbReference type="Proteomes" id="UP001054837"/>
    </source>
</evidence>
<dbReference type="AlphaFoldDB" id="A0AAV4T383"/>
<evidence type="ECO:0000313" key="1">
    <source>
        <dbReference type="EMBL" id="GIY40184.1"/>
    </source>
</evidence>
<organism evidence="1 2">
    <name type="scientific">Caerostris darwini</name>
    <dbReference type="NCBI Taxonomy" id="1538125"/>
    <lineage>
        <taxon>Eukaryota</taxon>
        <taxon>Metazoa</taxon>
        <taxon>Ecdysozoa</taxon>
        <taxon>Arthropoda</taxon>
        <taxon>Chelicerata</taxon>
        <taxon>Arachnida</taxon>
        <taxon>Araneae</taxon>
        <taxon>Araneomorphae</taxon>
        <taxon>Entelegynae</taxon>
        <taxon>Araneoidea</taxon>
        <taxon>Araneidae</taxon>
        <taxon>Caerostris</taxon>
    </lineage>
</organism>
<sequence length="160" mass="19083">MHTVFSKKSGYDLFWDTFLYVLRDFNEYSTEYGRDLLWLVIGAFRNRLFTKPYYIVQKLESDLHQRTPRSFRNEGRTLKGAPHANFFPFSNSTFVRMGRLAGWKDGSLERTGRRSFSQDDIKGIVCSNRDQRHRRHSQNNVARRILLHESWYAFLFTDLS</sequence>
<protein>
    <recommendedName>
        <fullName evidence="3">Ribosomal protein S3</fullName>
    </recommendedName>
</protein>
<dbReference type="EMBL" id="BPLQ01008891">
    <property type="protein sequence ID" value="GIY40184.1"/>
    <property type="molecule type" value="Genomic_DNA"/>
</dbReference>
<reference evidence="1 2" key="1">
    <citation type="submission" date="2021-06" db="EMBL/GenBank/DDBJ databases">
        <title>Caerostris darwini draft genome.</title>
        <authorList>
            <person name="Kono N."/>
            <person name="Arakawa K."/>
        </authorList>
    </citation>
    <scope>NUCLEOTIDE SEQUENCE [LARGE SCALE GENOMIC DNA]</scope>
</reference>
<name>A0AAV4T383_9ARAC</name>
<accession>A0AAV4T383</accession>
<evidence type="ECO:0008006" key="3">
    <source>
        <dbReference type="Google" id="ProtNLM"/>
    </source>
</evidence>
<gene>
    <name evidence="1" type="ORF">CDAR_424351</name>
</gene>
<dbReference type="Proteomes" id="UP001054837">
    <property type="component" value="Unassembled WGS sequence"/>
</dbReference>
<comment type="caution">
    <text evidence="1">The sequence shown here is derived from an EMBL/GenBank/DDBJ whole genome shotgun (WGS) entry which is preliminary data.</text>
</comment>